<evidence type="ECO:0000313" key="14">
    <source>
        <dbReference type="Proteomes" id="UP000242301"/>
    </source>
</evidence>
<evidence type="ECO:0000256" key="9">
    <source>
        <dbReference type="HAMAP-Rule" id="MF_00097"/>
    </source>
</evidence>
<dbReference type="SUPFAM" id="SSF51391">
    <property type="entry name" value="Thiamin phosphate synthase"/>
    <property type="match status" value="1"/>
</dbReference>
<name>A0A0M6W7U6_9GAMM</name>
<comment type="catalytic activity">
    <reaction evidence="8 9 10">
        <text>2-[(2R,5Z)-2-carboxy-4-methylthiazol-5(2H)-ylidene]ethyl phosphate + 4-amino-2-methyl-5-(diphosphooxymethyl)pyrimidine + 2 H(+) = thiamine phosphate + CO2 + diphosphate</text>
        <dbReference type="Rhea" id="RHEA:47844"/>
        <dbReference type="ChEBI" id="CHEBI:15378"/>
        <dbReference type="ChEBI" id="CHEBI:16526"/>
        <dbReference type="ChEBI" id="CHEBI:33019"/>
        <dbReference type="ChEBI" id="CHEBI:37575"/>
        <dbReference type="ChEBI" id="CHEBI:57841"/>
        <dbReference type="ChEBI" id="CHEBI:62899"/>
        <dbReference type="EC" id="2.5.1.3"/>
    </reaction>
</comment>
<evidence type="ECO:0000256" key="2">
    <source>
        <dbReference type="ARBA" id="ARBA00022679"/>
    </source>
</evidence>
<evidence type="ECO:0000256" key="11">
    <source>
        <dbReference type="RuleBase" id="RU004253"/>
    </source>
</evidence>
<comment type="pathway">
    <text evidence="1 9 11">Cofactor biosynthesis; thiamine diphosphate biosynthesis; thiamine phosphate from 4-amino-2-methyl-5-diphosphomethylpyrimidine and 4-methyl-5-(2-phosphoethyl)-thiazole: step 1/1.</text>
</comment>
<feature type="binding site" evidence="9">
    <location>
        <position position="174"/>
    </location>
    <ligand>
        <name>4-amino-2-methyl-5-(diphosphooxymethyl)pyrimidine</name>
        <dbReference type="ChEBI" id="CHEBI:57841"/>
    </ligand>
</feature>
<dbReference type="InterPro" id="IPR013785">
    <property type="entry name" value="Aldolase_TIM"/>
</dbReference>
<evidence type="ECO:0000256" key="10">
    <source>
        <dbReference type="RuleBase" id="RU003826"/>
    </source>
</evidence>
<dbReference type="GO" id="GO:0005737">
    <property type="term" value="C:cytoplasm"/>
    <property type="evidence" value="ECO:0007669"/>
    <property type="project" value="TreeGrafter"/>
</dbReference>
<dbReference type="EMBL" id="CVRF01000003">
    <property type="protein sequence ID" value="CRK85918.1"/>
    <property type="molecule type" value="Genomic_DNA"/>
</dbReference>
<feature type="binding site" evidence="9">
    <location>
        <position position="126"/>
    </location>
    <ligand>
        <name>Mg(2+)</name>
        <dbReference type="ChEBI" id="CHEBI:18420"/>
    </ligand>
</feature>
<protein>
    <recommendedName>
        <fullName evidence="9">Thiamine-phosphate synthase</fullName>
        <shortName evidence="9">TP synthase</shortName>
        <shortName evidence="9">TPS</shortName>
        <ecNumber evidence="9">2.5.1.3</ecNumber>
    </recommendedName>
    <alternativeName>
        <fullName evidence="9">Thiamine-phosphate pyrophosphorylase</fullName>
        <shortName evidence="9">TMP pyrophosphorylase</shortName>
        <shortName evidence="9">TMP-PPase</shortName>
    </alternativeName>
</protein>
<keyword evidence="5 9" id="KW-0784">Thiamine biosynthesis</keyword>
<dbReference type="NCBIfam" id="NF002904">
    <property type="entry name" value="PRK03512.1"/>
    <property type="match status" value="1"/>
</dbReference>
<dbReference type="Pfam" id="PF02581">
    <property type="entry name" value="TMP-TENI"/>
    <property type="match status" value="1"/>
</dbReference>
<evidence type="ECO:0000256" key="3">
    <source>
        <dbReference type="ARBA" id="ARBA00022723"/>
    </source>
</evidence>
<comment type="similarity">
    <text evidence="9 10">Belongs to the thiamine-phosphate synthase family.</text>
</comment>
<feature type="domain" description="Thiamine phosphate synthase/TenI" evidence="12">
    <location>
        <begin position="58"/>
        <end position="226"/>
    </location>
</feature>
<dbReference type="FunFam" id="3.20.20.70:FF:000064">
    <property type="entry name" value="Thiamine-phosphate synthase"/>
    <property type="match status" value="1"/>
</dbReference>
<dbReference type="NCBIfam" id="TIGR00693">
    <property type="entry name" value="thiE"/>
    <property type="match status" value="1"/>
</dbReference>
<sequence length="248" mass="27934">MTCILKSFQVYKNKLNSSLELNSRKSVSDEVFINNTPLLSNNFPKIENKLGFYPIVNSVLWVERLLKAGVSVIQLRIKNKKNKEISKEIQMAVSLSNKYRAHLFINDYFKEAIEYGAYGIHLGQEDLKFVDLPMIHKSGLCLGISTHNKYELDIAKRLKPSYIAIGHIFPTKTKKMLSQPQGLEGLKLMLQSTLNYSTVAIGGISIEKAPDVLATGVGGISLVSAITQSNDWRFVVKKFLNLVEHYII</sequence>
<reference evidence="14" key="1">
    <citation type="submission" date="2015-05" db="EMBL/GenBank/DDBJ databases">
        <authorList>
            <person name="Manzano-Marin A."/>
        </authorList>
    </citation>
    <scope>NUCLEOTIDE SEQUENCE [LARGE SCALE GENOMIC DNA]</scope>
    <source>
        <strain evidence="14">officinalis</strain>
    </source>
</reference>
<proteinExistence type="inferred from homology"/>
<dbReference type="GO" id="GO:0009228">
    <property type="term" value="P:thiamine biosynthetic process"/>
    <property type="evidence" value="ECO:0007669"/>
    <property type="project" value="UniProtKB-KW"/>
</dbReference>
<evidence type="ECO:0000256" key="7">
    <source>
        <dbReference type="ARBA" id="ARBA00047851"/>
    </source>
</evidence>
<dbReference type="GO" id="GO:0000287">
    <property type="term" value="F:magnesium ion binding"/>
    <property type="evidence" value="ECO:0007669"/>
    <property type="project" value="UniProtKB-UniRule"/>
</dbReference>
<evidence type="ECO:0000313" key="13">
    <source>
        <dbReference type="EMBL" id="CRK85918.1"/>
    </source>
</evidence>
<dbReference type="CDD" id="cd00564">
    <property type="entry name" value="TMP_TenI"/>
    <property type="match status" value="1"/>
</dbReference>
<keyword evidence="3 9" id="KW-0479">Metal-binding</keyword>
<organism evidence="13 14">
    <name type="scientific">Candidatus Providencia siddallii</name>
    <dbReference type="NCBI Taxonomy" id="1715285"/>
    <lineage>
        <taxon>Bacteria</taxon>
        <taxon>Pseudomonadati</taxon>
        <taxon>Pseudomonadota</taxon>
        <taxon>Gammaproteobacteria</taxon>
        <taxon>Enterobacterales</taxon>
        <taxon>Morganellaceae</taxon>
        <taxon>Providencia</taxon>
    </lineage>
</organism>
<evidence type="ECO:0000259" key="12">
    <source>
        <dbReference type="Pfam" id="PF02581"/>
    </source>
</evidence>
<feature type="binding site" evidence="9">
    <location>
        <begin position="171"/>
        <end position="173"/>
    </location>
    <ligand>
        <name>2-[(2R,5Z)-2-carboxy-4-methylthiazol-5(2H)-ylidene]ethyl phosphate</name>
        <dbReference type="ChEBI" id="CHEBI:62899"/>
    </ligand>
</feature>
<comment type="cofactor">
    <cofactor evidence="9">
        <name>Mg(2+)</name>
        <dbReference type="ChEBI" id="CHEBI:18420"/>
    </cofactor>
    <text evidence="9">Binds 1 Mg(2+) ion per subunit.</text>
</comment>
<comment type="catalytic activity">
    <reaction evidence="7 9 10">
        <text>2-(2-carboxy-4-methylthiazol-5-yl)ethyl phosphate + 4-amino-2-methyl-5-(diphosphooxymethyl)pyrimidine + 2 H(+) = thiamine phosphate + CO2 + diphosphate</text>
        <dbReference type="Rhea" id="RHEA:47848"/>
        <dbReference type="ChEBI" id="CHEBI:15378"/>
        <dbReference type="ChEBI" id="CHEBI:16526"/>
        <dbReference type="ChEBI" id="CHEBI:33019"/>
        <dbReference type="ChEBI" id="CHEBI:37575"/>
        <dbReference type="ChEBI" id="CHEBI:57841"/>
        <dbReference type="ChEBI" id="CHEBI:62890"/>
        <dbReference type="EC" id="2.5.1.3"/>
    </reaction>
</comment>
<feature type="binding site" evidence="9">
    <location>
        <position position="107"/>
    </location>
    <ligand>
        <name>Mg(2+)</name>
        <dbReference type="ChEBI" id="CHEBI:18420"/>
    </ligand>
</feature>
<dbReference type="PANTHER" id="PTHR20857:SF15">
    <property type="entry name" value="THIAMINE-PHOSPHATE SYNTHASE"/>
    <property type="match status" value="1"/>
</dbReference>
<feature type="binding site" evidence="9">
    <location>
        <position position="145"/>
    </location>
    <ligand>
        <name>4-amino-2-methyl-5-(diphosphooxymethyl)pyrimidine</name>
        <dbReference type="ChEBI" id="CHEBI:57841"/>
    </ligand>
</feature>
<dbReference type="InterPro" id="IPR022998">
    <property type="entry name" value="ThiamineP_synth_TenI"/>
</dbReference>
<dbReference type="InterPro" id="IPR034291">
    <property type="entry name" value="TMP_synthase"/>
</dbReference>
<dbReference type="GO" id="GO:0009229">
    <property type="term" value="P:thiamine diphosphate biosynthetic process"/>
    <property type="evidence" value="ECO:0007669"/>
    <property type="project" value="UniProtKB-UniRule"/>
</dbReference>
<keyword evidence="4 9" id="KW-0460">Magnesium</keyword>
<dbReference type="Gene3D" id="3.20.20.70">
    <property type="entry name" value="Aldolase class I"/>
    <property type="match status" value="1"/>
</dbReference>
<dbReference type="InterPro" id="IPR036206">
    <property type="entry name" value="ThiamineP_synth_sf"/>
</dbReference>
<comment type="catalytic activity">
    <reaction evidence="6 9 10">
        <text>4-methyl-5-(2-phosphooxyethyl)-thiazole + 4-amino-2-methyl-5-(diphosphooxymethyl)pyrimidine + H(+) = thiamine phosphate + diphosphate</text>
        <dbReference type="Rhea" id="RHEA:22328"/>
        <dbReference type="ChEBI" id="CHEBI:15378"/>
        <dbReference type="ChEBI" id="CHEBI:33019"/>
        <dbReference type="ChEBI" id="CHEBI:37575"/>
        <dbReference type="ChEBI" id="CHEBI:57841"/>
        <dbReference type="ChEBI" id="CHEBI:58296"/>
        <dbReference type="EC" id="2.5.1.3"/>
    </reaction>
</comment>
<dbReference type="GO" id="GO:0004789">
    <property type="term" value="F:thiamine-phosphate diphosphorylase activity"/>
    <property type="evidence" value="ECO:0007669"/>
    <property type="project" value="UniProtKB-UniRule"/>
</dbReference>
<keyword evidence="2 9" id="KW-0808">Transferase</keyword>
<dbReference type="STRING" id="1715285.SOFFGTOCOR_0511"/>
<evidence type="ECO:0000256" key="8">
    <source>
        <dbReference type="ARBA" id="ARBA00047883"/>
    </source>
</evidence>
<feature type="binding site" evidence="9">
    <location>
        <position position="203"/>
    </location>
    <ligand>
        <name>2-[(2R,5Z)-2-carboxy-4-methylthiazol-5(2H)-ylidene]ethyl phosphate</name>
        <dbReference type="ChEBI" id="CHEBI:62899"/>
    </ligand>
</feature>
<feature type="binding site" evidence="9">
    <location>
        <begin position="74"/>
        <end position="78"/>
    </location>
    <ligand>
        <name>4-amino-2-methyl-5-(diphosphooxymethyl)pyrimidine</name>
        <dbReference type="ChEBI" id="CHEBI:57841"/>
    </ligand>
</feature>
<evidence type="ECO:0000256" key="4">
    <source>
        <dbReference type="ARBA" id="ARBA00022842"/>
    </source>
</evidence>
<dbReference type="AlphaFoldDB" id="A0A0M6W7U6"/>
<dbReference type="Proteomes" id="UP000242301">
    <property type="component" value="Unassembled WGS sequence"/>
</dbReference>
<keyword evidence="14" id="KW-1185">Reference proteome</keyword>
<accession>A0A0M6W7U6</accession>
<evidence type="ECO:0000256" key="5">
    <source>
        <dbReference type="ARBA" id="ARBA00022977"/>
    </source>
</evidence>
<dbReference type="HAMAP" id="MF_00097">
    <property type="entry name" value="TMP_synthase"/>
    <property type="match status" value="1"/>
</dbReference>
<evidence type="ECO:0000256" key="1">
    <source>
        <dbReference type="ARBA" id="ARBA00005165"/>
    </source>
</evidence>
<dbReference type="EC" id="2.5.1.3" evidence="9"/>
<feature type="binding site" evidence="9">
    <location>
        <begin position="223"/>
        <end position="224"/>
    </location>
    <ligand>
        <name>2-[(2R,5Z)-2-carboxy-4-methylthiazol-5(2H)-ylidene]ethyl phosphate</name>
        <dbReference type="ChEBI" id="CHEBI:62899"/>
    </ligand>
</feature>
<feature type="binding site" evidence="9">
    <location>
        <position position="106"/>
    </location>
    <ligand>
        <name>4-amino-2-methyl-5-(diphosphooxymethyl)pyrimidine</name>
        <dbReference type="ChEBI" id="CHEBI:57841"/>
    </ligand>
</feature>
<evidence type="ECO:0000256" key="6">
    <source>
        <dbReference type="ARBA" id="ARBA00047334"/>
    </source>
</evidence>
<dbReference type="UniPathway" id="UPA00060">
    <property type="reaction ID" value="UER00141"/>
</dbReference>
<dbReference type="PANTHER" id="PTHR20857">
    <property type="entry name" value="THIAMINE-PHOSPHATE PYROPHOSPHORYLASE"/>
    <property type="match status" value="1"/>
</dbReference>
<gene>
    <name evidence="9 13" type="primary">thiE</name>
    <name evidence="13" type="ORF">SOFFGTOCOR_0511</name>
</gene>
<comment type="function">
    <text evidence="9">Condenses 4-methyl-5-(beta-hydroxyethyl)thiazole monophosphate (THZ-P) and 2-methyl-4-amino-5-hydroxymethyl pyrimidine pyrophosphate (HMP-PP) to form thiamine monophosphate (TMP).</text>
</comment>